<keyword evidence="2" id="KW-0547">Nucleotide-binding</keyword>
<dbReference type="InterPro" id="IPR017871">
    <property type="entry name" value="ABC_transporter-like_CS"/>
</dbReference>
<dbReference type="InterPro" id="IPR050093">
    <property type="entry name" value="ABC_SmlMolc_Importer"/>
</dbReference>
<dbReference type="PANTHER" id="PTHR42781:SF4">
    <property type="entry name" value="SPERMIDINE_PUTRESCINE IMPORT ATP-BINDING PROTEIN POTA"/>
    <property type="match status" value="1"/>
</dbReference>
<dbReference type="InterPro" id="IPR003593">
    <property type="entry name" value="AAA+_ATPase"/>
</dbReference>
<dbReference type="InterPro" id="IPR027417">
    <property type="entry name" value="P-loop_NTPase"/>
</dbReference>
<reference evidence="5 6" key="1">
    <citation type="submission" date="2018-03" db="EMBL/GenBank/DDBJ databases">
        <title>Bacteriophage NCPPB3778 and a type I-E CRISPR drive the evolution of the US Biological Select Agent, Rathayibacter toxicus.</title>
        <authorList>
            <person name="Davis E.W.II."/>
            <person name="Tabima J.F."/>
            <person name="Weisberg A.J."/>
            <person name="Dantas Lopes L."/>
            <person name="Wiseman M.S."/>
            <person name="Wiseman M.S."/>
            <person name="Pupko T."/>
            <person name="Belcher M.S."/>
            <person name="Sechler A.J."/>
            <person name="Tancos M.A."/>
            <person name="Schroeder B.K."/>
            <person name="Murray T.D."/>
            <person name="Luster D.G."/>
            <person name="Schneider W.L."/>
            <person name="Rogers E."/>
            <person name="Andreote F.D."/>
            <person name="Grunwald N.J."/>
            <person name="Putnam M.L."/>
            <person name="Chang J.H."/>
        </authorList>
    </citation>
    <scope>NUCLEOTIDE SEQUENCE [LARGE SCALE GENOMIC DNA]</scope>
    <source>
        <strain evidence="5 6">DSM 15933</strain>
    </source>
</reference>
<dbReference type="EMBL" id="PZPL01000001">
    <property type="protein sequence ID" value="PTL72630.1"/>
    <property type="molecule type" value="Genomic_DNA"/>
</dbReference>
<dbReference type="Proteomes" id="UP000241085">
    <property type="component" value="Unassembled WGS sequence"/>
</dbReference>
<dbReference type="InterPro" id="IPR003439">
    <property type="entry name" value="ABC_transporter-like_ATP-bd"/>
</dbReference>
<evidence type="ECO:0000313" key="6">
    <source>
        <dbReference type="Proteomes" id="UP000241085"/>
    </source>
</evidence>
<evidence type="ECO:0000256" key="3">
    <source>
        <dbReference type="ARBA" id="ARBA00022840"/>
    </source>
</evidence>
<gene>
    <name evidence="5" type="ORF">C1I63_07080</name>
</gene>
<evidence type="ECO:0000256" key="1">
    <source>
        <dbReference type="ARBA" id="ARBA00022448"/>
    </source>
</evidence>
<protein>
    <submittedName>
        <fullName evidence="5">Molybdenum ABC transporter ATP-binding protein</fullName>
    </submittedName>
</protein>
<dbReference type="SUPFAM" id="SSF52540">
    <property type="entry name" value="P-loop containing nucleoside triphosphate hydrolases"/>
    <property type="match status" value="1"/>
</dbReference>
<sequence>MTLRFEARLASRGFDVALEVADGETVAVLGPNGAGKSTLIELLAGLVRPDAGSARLGDSVLFGPGAWTPPHRRGVALLAQDPLLFPHLSVRENAAFGPRSAGVGRAEARARAERRLADVDALTLADRRPGTLSGGQAQRVALARALATDPRLLLLDEPMAALDVRVAPVLRRMLRTVLADRTTILVTHDVLDAWTLADRVVVLHEGRVVEEGPTADVLERPRTAFTAELSGLRLVRGVRTAAGLRLEDGREIAGVSDASAGSAVAAAVRPSAVTLGESGLREEIVDLEPRGDAVRVHGRVLAADVTPAEAARRELAPGVEVGFVLEPVELYAV</sequence>
<dbReference type="Gene3D" id="3.40.50.300">
    <property type="entry name" value="P-loop containing nucleotide triphosphate hydrolases"/>
    <property type="match status" value="1"/>
</dbReference>
<keyword evidence="1" id="KW-0813">Transport</keyword>
<dbReference type="AlphaFoldDB" id="A0A2T4USX6"/>
<proteinExistence type="predicted"/>
<name>A0A2T4USX6_9MICO</name>
<dbReference type="SMART" id="SM00382">
    <property type="entry name" value="AAA"/>
    <property type="match status" value="1"/>
</dbReference>
<evidence type="ECO:0000256" key="2">
    <source>
        <dbReference type="ARBA" id="ARBA00022741"/>
    </source>
</evidence>
<feature type="domain" description="ABC transporter" evidence="4">
    <location>
        <begin position="3"/>
        <end position="230"/>
    </location>
</feature>
<dbReference type="Pfam" id="PF00005">
    <property type="entry name" value="ABC_tran"/>
    <property type="match status" value="1"/>
</dbReference>
<dbReference type="SUPFAM" id="SSF50331">
    <property type="entry name" value="MOP-like"/>
    <property type="match status" value="1"/>
</dbReference>
<dbReference type="GO" id="GO:0016887">
    <property type="term" value="F:ATP hydrolysis activity"/>
    <property type="evidence" value="ECO:0007669"/>
    <property type="project" value="InterPro"/>
</dbReference>
<organism evidence="5 6">
    <name type="scientific">Rathayibacter caricis DSM 15933</name>
    <dbReference type="NCBI Taxonomy" id="1328867"/>
    <lineage>
        <taxon>Bacteria</taxon>
        <taxon>Bacillati</taxon>
        <taxon>Actinomycetota</taxon>
        <taxon>Actinomycetes</taxon>
        <taxon>Micrococcales</taxon>
        <taxon>Microbacteriaceae</taxon>
        <taxon>Rathayibacter</taxon>
    </lineage>
</organism>
<dbReference type="RefSeq" id="WP_107574308.1">
    <property type="nucleotide sequence ID" value="NZ_PZPL01000001.1"/>
</dbReference>
<keyword evidence="6" id="KW-1185">Reference proteome</keyword>
<dbReference type="PROSITE" id="PS50893">
    <property type="entry name" value="ABC_TRANSPORTER_2"/>
    <property type="match status" value="1"/>
</dbReference>
<dbReference type="PROSITE" id="PS00211">
    <property type="entry name" value="ABC_TRANSPORTER_1"/>
    <property type="match status" value="1"/>
</dbReference>
<dbReference type="InterPro" id="IPR008995">
    <property type="entry name" value="Mo/tungstate-bd_C_term_dom"/>
</dbReference>
<evidence type="ECO:0000313" key="5">
    <source>
        <dbReference type="EMBL" id="PTL72630.1"/>
    </source>
</evidence>
<dbReference type="GO" id="GO:0005524">
    <property type="term" value="F:ATP binding"/>
    <property type="evidence" value="ECO:0007669"/>
    <property type="project" value="UniProtKB-KW"/>
</dbReference>
<comment type="caution">
    <text evidence="5">The sequence shown here is derived from an EMBL/GenBank/DDBJ whole genome shotgun (WGS) entry which is preliminary data.</text>
</comment>
<accession>A0A2T4USX6</accession>
<dbReference type="PANTHER" id="PTHR42781">
    <property type="entry name" value="SPERMIDINE/PUTRESCINE IMPORT ATP-BINDING PROTEIN POTA"/>
    <property type="match status" value="1"/>
</dbReference>
<keyword evidence="3 5" id="KW-0067">ATP-binding</keyword>
<evidence type="ECO:0000259" key="4">
    <source>
        <dbReference type="PROSITE" id="PS50893"/>
    </source>
</evidence>